<keyword evidence="3" id="KW-1185">Reference proteome</keyword>
<dbReference type="AlphaFoldDB" id="A0A286RCE8"/>
<name>A0A286RCE8_9BACT</name>
<accession>A0A286RCE8</accession>
<dbReference type="KEGG" id="ttf:THTE_0985"/>
<gene>
    <name evidence="2" type="ORF">THTE_0985</name>
</gene>
<dbReference type="Proteomes" id="UP000215086">
    <property type="component" value="Chromosome"/>
</dbReference>
<reference evidence="2 3" key="1">
    <citation type="journal article" name="Front. Microbiol.">
        <title>Sugar Metabolism of the First Thermophilic Planctomycete Thermogutta terrifontis: Comparative Genomic and Transcriptomic Approaches.</title>
        <authorList>
            <person name="Elcheninov A.G."/>
            <person name="Menzel P."/>
            <person name="Gudbergsdottir S.R."/>
            <person name="Slesarev A.I."/>
            <person name="Kadnikov V.V."/>
            <person name="Krogh A."/>
            <person name="Bonch-Osmolovskaya E.A."/>
            <person name="Peng X."/>
            <person name="Kublanov I.V."/>
        </authorList>
    </citation>
    <scope>NUCLEOTIDE SEQUENCE [LARGE SCALE GENOMIC DNA]</scope>
    <source>
        <strain evidence="2 3">R1</strain>
    </source>
</reference>
<protein>
    <submittedName>
        <fullName evidence="2">Uncharacterized protein</fullName>
    </submittedName>
</protein>
<evidence type="ECO:0000313" key="3">
    <source>
        <dbReference type="Proteomes" id="UP000215086"/>
    </source>
</evidence>
<organism evidence="2 3">
    <name type="scientific">Thermogutta terrifontis</name>
    <dbReference type="NCBI Taxonomy" id="1331910"/>
    <lineage>
        <taxon>Bacteria</taxon>
        <taxon>Pseudomonadati</taxon>
        <taxon>Planctomycetota</taxon>
        <taxon>Planctomycetia</taxon>
        <taxon>Pirellulales</taxon>
        <taxon>Thermoguttaceae</taxon>
        <taxon>Thermogutta</taxon>
    </lineage>
</organism>
<sequence length="255" mass="27865">MAPDCRFSTQGTHPASYATGRVRERVGQSGQAQVTTTPGDEEEPPSLWEGFKWFAKNFWGGAWIWKAIGGAPGVARQIGEDLGSLYGSAKSAELDRQILERRLRDLKSPEDYKRVFGDQWREAMDQTARLARIGVQANAAILGGAFIRPTQPVYEGTVVPRSFELHTSAGKVWVHPKATKHLAERAASGLRAGRSPDLVNLGTQIQMTSLAVAVEKALAQGIRYGEKVVVAGWELVFEAPRQAGQLPVLIHALPR</sequence>
<feature type="region of interest" description="Disordered" evidence="1">
    <location>
        <begin position="23"/>
        <end position="44"/>
    </location>
</feature>
<dbReference type="EMBL" id="CP018477">
    <property type="protein sequence ID" value="ASV73587.1"/>
    <property type="molecule type" value="Genomic_DNA"/>
</dbReference>
<evidence type="ECO:0000256" key="1">
    <source>
        <dbReference type="SAM" id="MobiDB-lite"/>
    </source>
</evidence>
<feature type="compositionally biased region" description="Polar residues" evidence="1">
    <location>
        <begin position="28"/>
        <end position="38"/>
    </location>
</feature>
<evidence type="ECO:0000313" key="2">
    <source>
        <dbReference type="EMBL" id="ASV73587.1"/>
    </source>
</evidence>
<proteinExistence type="predicted"/>